<dbReference type="VEuPathDB" id="VectorBase:ADIR000437"/>
<name>A0A182MYI2_9DIPT</name>
<feature type="region of interest" description="Disordered" evidence="1">
    <location>
        <begin position="34"/>
        <end position="54"/>
    </location>
</feature>
<protein>
    <submittedName>
        <fullName evidence="2">Uncharacterized protein</fullName>
    </submittedName>
</protein>
<reference evidence="3" key="1">
    <citation type="submission" date="2013-03" db="EMBL/GenBank/DDBJ databases">
        <title>The Genome Sequence of Anopheles dirus WRAIR2.</title>
        <authorList>
            <consortium name="The Broad Institute Genomics Platform"/>
            <person name="Neafsey D.E."/>
            <person name="Walton C."/>
            <person name="Walker B."/>
            <person name="Young S.K."/>
            <person name="Zeng Q."/>
            <person name="Gargeya S."/>
            <person name="Fitzgerald M."/>
            <person name="Haas B."/>
            <person name="Abouelleil A."/>
            <person name="Allen A.W."/>
            <person name="Alvarado L."/>
            <person name="Arachchi H.M."/>
            <person name="Berlin A.M."/>
            <person name="Chapman S.B."/>
            <person name="Gainer-Dewar J."/>
            <person name="Goldberg J."/>
            <person name="Griggs A."/>
            <person name="Gujja S."/>
            <person name="Hansen M."/>
            <person name="Howarth C."/>
            <person name="Imamovic A."/>
            <person name="Ireland A."/>
            <person name="Larimer J."/>
            <person name="McCowan C."/>
            <person name="Murphy C."/>
            <person name="Pearson M."/>
            <person name="Poon T.W."/>
            <person name="Priest M."/>
            <person name="Roberts A."/>
            <person name="Saif S."/>
            <person name="Shea T."/>
            <person name="Sisk P."/>
            <person name="Sykes S."/>
            <person name="Wortman J."/>
            <person name="Nusbaum C."/>
            <person name="Birren B."/>
        </authorList>
    </citation>
    <scope>NUCLEOTIDE SEQUENCE [LARGE SCALE GENOMIC DNA]</scope>
    <source>
        <strain evidence="3">WRAIR2</strain>
    </source>
</reference>
<reference evidence="2" key="2">
    <citation type="submission" date="2020-05" db="UniProtKB">
        <authorList>
            <consortium name="EnsemblMetazoa"/>
        </authorList>
    </citation>
    <scope>IDENTIFICATION</scope>
    <source>
        <strain evidence="2">WRAIR2</strain>
    </source>
</reference>
<dbReference type="EnsemblMetazoa" id="ADIR000437-RA">
    <property type="protein sequence ID" value="ADIR000437-PA"/>
    <property type="gene ID" value="ADIR000437"/>
</dbReference>
<accession>A0A182MYI2</accession>
<dbReference type="AlphaFoldDB" id="A0A182MYI2"/>
<dbReference type="Proteomes" id="UP000075884">
    <property type="component" value="Unassembled WGS sequence"/>
</dbReference>
<evidence type="ECO:0000313" key="2">
    <source>
        <dbReference type="EnsemblMetazoa" id="ADIR000437-PA"/>
    </source>
</evidence>
<evidence type="ECO:0000313" key="3">
    <source>
        <dbReference type="Proteomes" id="UP000075884"/>
    </source>
</evidence>
<proteinExistence type="predicted"/>
<organism evidence="2 3">
    <name type="scientific">Anopheles dirus</name>
    <dbReference type="NCBI Taxonomy" id="7168"/>
    <lineage>
        <taxon>Eukaryota</taxon>
        <taxon>Metazoa</taxon>
        <taxon>Ecdysozoa</taxon>
        <taxon>Arthropoda</taxon>
        <taxon>Hexapoda</taxon>
        <taxon>Insecta</taxon>
        <taxon>Pterygota</taxon>
        <taxon>Neoptera</taxon>
        <taxon>Endopterygota</taxon>
        <taxon>Diptera</taxon>
        <taxon>Nematocera</taxon>
        <taxon>Culicoidea</taxon>
        <taxon>Culicidae</taxon>
        <taxon>Anophelinae</taxon>
        <taxon>Anopheles</taxon>
    </lineage>
</organism>
<sequence>MDASANTASYTNCFRHGSGRWVTVEWRNLAESDRMLSQPSTSASKRELSVRLLA</sequence>
<evidence type="ECO:0000256" key="1">
    <source>
        <dbReference type="SAM" id="MobiDB-lite"/>
    </source>
</evidence>
<feature type="compositionally biased region" description="Basic and acidic residues" evidence="1">
    <location>
        <begin position="44"/>
        <end position="54"/>
    </location>
</feature>
<keyword evidence="3" id="KW-1185">Reference proteome</keyword>